<sequence length="214" mass="21927">MTARKPIPATRTPRQASRVAVTLGAGACWLGVLVLGAGAGLALVNPASGGGLAGAVLVIALACAAGVVTFRSSGRTWLLVLTVVCTILYGVAVAMTCVGYVAVHGERYTATVVSSECHQARFGTACTARFARPDGTPLDEDVSVDSKLVPGTAVDLAEDRAGIVETRTATDAGELTFGALLAAAGAIVLAVLFGLAARLRIRYPDRPGKHSRRR</sequence>
<feature type="transmembrane region" description="Helical" evidence="1">
    <location>
        <begin position="50"/>
        <end position="70"/>
    </location>
</feature>
<dbReference type="STRING" id="112413.SAMN05421854_107296"/>
<proteinExistence type="predicted"/>
<name>A0A1I5TY38_9PSEU</name>
<accession>A0A1I5TY38</accession>
<dbReference type="Proteomes" id="UP000199137">
    <property type="component" value="Unassembled WGS sequence"/>
</dbReference>
<protein>
    <submittedName>
        <fullName evidence="2">Uncharacterized protein</fullName>
    </submittedName>
</protein>
<evidence type="ECO:0000313" key="2">
    <source>
        <dbReference type="EMBL" id="SFP87919.1"/>
    </source>
</evidence>
<keyword evidence="1" id="KW-0472">Membrane</keyword>
<reference evidence="2 3" key="1">
    <citation type="submission" date="2016-10" db="EMBL/GenBank/DDBJ databases">
        <authorList>
            <person name="de Groot N.N."/>
        </authorList>
    </citation>
    <scope>NUCLEOTIDE SEQUENCE [LARGE SCALE GENOMIC DNA]</scope>
    <source>
        <strain evidence="2 3">DSM 44637</strain>
    </source>
</reference>
<dbReference type="AlphaFoldDB" id="A0A1I5TY38"/>
<feature type="transmembrane region" description="Helical" evidence="1">
    <location>
        <begin position="175"/>
        <end position="197"/>
    </location>
</feature>
<feature type="transmembrane region" description="Helical" evidence="1">
    <location>
        <begin position="21"/>
        <end position="44"/>
    </location>
</feature>
<dbReference type="RefSeq" id="WP_093575004.1">
    <property type="nucleotide sequence ID" value="NZ_FOWC01000007.1"/>
</dbReference>
<evidence type="ECO:0000313" key="3">
    <source>
        <dbReference type="Proteomes" id="UP000199137"/>
    </source>
</evidence>
<gene>
    <name evidence="2" type="ORF">SAMN05421854_107296</name>
</gene>
<keyword evidence="1" id="KW-0812">Transmembrane</keyword>
<feature type="transmembrane region" description="Helical" evidence="1">
    <location>
        <begin position="77"/>
        <end position="103"/>
    </location>
</feature>
<evidence type="ECO:0000256" key="1">
    <source>
        <dbReference type="SAM" id="Phobius"/>
    </source>
</evidence>
<keyword evidence="1" id="KW-1133">Transmembrane helix</keyword>
<organism evidence="2 3">
    <name type="scientific">Amycolatopsis rubida</name>
    <dbReference type="NCBI Taxonomy" id="112413"/>
    <lineage>
        <taxon>Bacteria</taxon>
        <taxon>Bacillati</taxon>
        <taxon>Actinomycetota</taxon>
        <taxon>Actinomycetes</taxon>
        <taxon>Pseudonocardiales</taxon>
        <taxon>Pseudonocardiaceae</taxon>
        <taxon>Amycolatopsis</taxon>
    </lineage>
</organism>
<dbReference type="EMBL" id="FOWC01000007">
    <property type="protein sequence ID" value="SFP87919.1"/>
    <property type="molecule type" value="Genomic_DNA"/>
</dbReference>
<dbReference type="OrthoDB" id="3634469at2"/>